<sequence length="484" mass="55354">MKKLALISLFSFIYCIVTAQGITKITGTVAGAEDSILKVTLRMSDPFLITRESLTTYEMEVGNGKFEFAFNISKPTNVSVFINDKFLVFPGVYEMLMEPSDSIHVSVPEMKTAGHFGFGIVNIGFSGRGSDKLNMTKAATGAMLDLFNKDPKYALQSLTYKYESSDRKFNAIDAALKSFKGNISPQARDIIKGQLYDGVFYMLFISSLQSENDSLRYLFNKYIVQKKRIDVFFKSNVIYYHGGAAVSDYIQLSEFKNPYYVGGDVFRQDRKLEFAKMAMKYLKDKPIVRDYQLSRQTLTYVEAKMDNPDVRKMYQFYLDQVDARNPFFKQVKAIYDHAQSNFRTGTPFYKFALPDSTGKIHQLADFKGNVVVMDFWFNGCGGCKAMAPAMDELEEEMKNENIRFVSVGVDERKYWLQGIGKYSGKKTLQLYTEDQEQKHPFIKHLNLYAYPQLVVVDKNGNIAGIPPDPRTDKVGFRNFVRKFM</sequence>
<dbReference type="CDD" id="cd02966">
    <property type="entry name" value="TlpA_like_family"/>
    <property type="match status" value="1"/>
</dbReference>
<accession>A0A4Q7ML50</accession>
<evidence type="ECO:0000256" key="3">
    <source>
        <dbReference type="ARBA" id="ARBA00023157"/>
    </source>
</evidence>
<evidence type="ECO:0000256" key="2">
    <source>
        <dbReference type="ARBA" id="ARBA00022748"/>
    </source>
</evidence>
<dbReference type="Gene3D" id="3.40.30.10">
    <property type="entry name" value="Glutaredoxin"/>
    <property type="match status" value="1"/>
</dbReference>
<feature type="signal peptide" evidence="5">
    <location>
        <begin position="1"/>
        <end position="19"/>
    </location>
</feature>
<dbReference type="GO" id="GO:0017004">
    <property type="term" value="P:cytochrome complex assembly"/>
    <property type="evidence" value="ECO:0007669"/>
    <property type="project" value="UniProtKB-KW"/>
</dbReference>
<evidence type="ECO:0000259" key="6">
    <source>
        <dbReference type="PROSITE" id="PS51352"/>
    </source>
</evidence>
<dbReference type="OrthoDB" id="983020at2"/>
<organism evidence="7 8">
    <name type="scientific">Pseudobacter ginsenosidimutans</name>
    <dbReference type="NCBI Taxonomy" id="661488"/>
    <lineage>
        <taxon>Bacteria</taxon>
        <taxon>Pseudomonadati</taxon>
        <taxon>Bacteroidota</taxon>
        <taxon>Chitinophagia</taxon>
        <taxon>Chitinophagales</taxon>
        <taxon>Chitinophagaceae</taxon>
        <taxon>Pseudobacter</taxon>
    </lineage>
</organism>
<protein>
    <submittedName>
        <fullName evidence="7">Thiol-disulfide isomerase/thioredoxin</fullName>
    </submittedName>
</protein>
<gene>
    <name evidence="7" type="ORF">EV199_4977</name>
</gene>
<dbReference type="EMBL" id="SGXA01000003">
    <property type="protein sequence ID" value="RZS69151.1"/>
    <property type="molecule type" value="Genomic_DNA"/>
</dbReference>
<dbReference type="PROSITE" id="PS51352">
    <property type="entry name" value="THIOREDOXIN_2"/>
    <property type="match status" value="1"/>
</dbReference>
<comment type="subcellular location">
    <subcellularLocation>
        <location evidence="1">Cell envelope</location>
    </subcellularLocation>
</comment>
<feature type="chain" id="PRO_5020251702" evidence="5">
    <location>
        <begin position="20"/>
        <end position="484"/>
    </location>
</feature>
<dbReference type="PANTHER" id="PTHR42852:SF6">
    <property type="entry name" value="THIOL:DISULFIDE INTERCHANGE PROTEIN DSBE"/>
    <property type="match status" value="1"/>
</dbReference>
<evidence type="ECO:0000256" key="1">
    <source>
        <dbReference type="ARBA" id="ARBA00004196"/>
    </source>
</evidence>
<dbReference type="Pfam" id="PF08534">
    <property type="entry name" value="Redoxin"/>
    <property type="match status" value="1"/>
</dbReference>
<dbReference type="PANTHER" id="PTHR42852">
    <property type="entry name" value="THIOL:DISULFIDE INTERCHANGE PROTEIN DSBE"/>
    <property type="match status" value="1"/>
</dbReference>
<evidence type="ECO:0000313" key="7">
    <source>
        <dbReference type="EMBL" id="RZS69151.1"/>
    </source>
</evidence>
<dbReference type="AlphaFoldDB" id="A0A4Q7ML50"/>
<dbReference type="SUPFAM" id="SSF52833">
    <property type="entry name" value="Thioredoxin-like"/>
    <property type="match status" value="1"/>
</dbReference>
<reference evidence="7 8" key="1">
    <citation type="submission" date="2019-02" db="EMBL/GenBank/DDBJ databases">
        <title>Genomic Encyclopedia of Type Strains, Phase IV (KMG-IV): sequencing the most valuable type-strain genomes for metagenomic binning, comparative biology and taxonomic classification.</title>
        <authorList>
            <person name="Goeker M."/>
        </authorList>
    </citation>
    <scope>NUCLEOTIDE SEQUENCE [LARGE SCALE GENOMIC DNA]</scope>
    <source>
        <strain evidence="7 8">DSM 18116</strain>
    </source>
</reference>
<dbReference type="InterPro" id="IPR036249">
    <property type="entry name" value="Thioredoxin-like_sf"/>
</dbReference>
<dbReference type="GO" id="GO:0030313">
    <property type="term" value="C:cell envelope"/>
    <property type="evidence" value="ECO:0007669"/>
    <property type="project" value="UniProtKB-SubCell"/>
</dbReference>
<dbReference type="InterPro" id="IPR013740">
    <property type="entry name" value="Redoxin"/>
</dbReference>
<keyword evidence="8" id="KW-1185">Reference proteome</keyword>
<evidence type="ECO:0000256" key="5">
    <source>
        <dbReference type="SAM" id="SignalP"/>
    </source>
</evidence>
<keyword evidence="4" id="KW-0676">Redox-active center</keyword>
<dbReference type="GO" id="GO:0016491">
    <property type="term" value="F:oxidoreductase activity"/>
    <property type="evidence" value="ECO:0007669"/>
    <property type="project" value="InterPro"/>
</dbReference>
<feature type="domain" description="Thioredoxin" evidence="6">
    <location>
        <begin position="342"/>
        <end position="484"/>
    </location>
</feature>
<evidence type="ECO:0000313" key="8">
    <source>
        <dbReference type="Proteomes" id="UP000293874"/>
    </source>
</evidence>
<dbReference type="RefSeq" id="WP_130543513.1">
    <property type="nucleotide sequence ID" value="NZ_CP042431.1"/>
</dbReference>
<dbReference type="GO" id="GO:0016853">
    <property type="term" value="F:isomerase activity"/>
    <property type="evidence" value="ECO:0007669"/>
    <property type="project" value="UniProtKB-KW"/>
</dbReference>
<keyword evidence="5" id="KW-0732">Signal</keyword>
<dbReference type="InterPro" id="IPR013766">
    <property type="entry name" value="Thioredoxin_domain"/>
</dbReference>
<name>A0A4Q7ML50_9BACT</name>
<evidence type="ECO:0000256" key="4">
    <source>
        <dbReference type="ARBA" id="ARBA00023284"/>
    </source>
</evidence>
<comment type="caution">
    <text evidence="7">The sequence shown here is derived from an EMBL/GenBank/DDBJ whole genome shotgun (WGS) entry which is preliminary data.</text>
</comment>
<keyword evidence="2" id="KW-0201">Cytochrome c-type biogenesis</keyword>
<keyword evidence="3" id="KW-1015">Disulfide bond</keyword>
<dbReference type="InterPro" id="IPR050553">
    <property type="entry name" value="Thioredoxin_ResA/DsbE_sf"/>
</dbReference>
<keyword evidence="7" id="KW-0413">Isomerase</keyword>
<dbReference type="Proteomes" id="UP000293874">
    <property type="component" value="Unassembled WGS sequence"/>
</dbReference>
<proteinExistence type="predicted"/>